<dbReference type="Pfam" id="PF00126">
    <property type="entry name" value="HTH_1"/>
    <property type="match status" value="1"/>
</dbReference>
<dbReference type="Proteomes" id="UP001209854">
    <property type="component" value="Unassembled WGS sequence"/>
</dbReference>
<dbReference type="SUPFAM" id="SSF53850">
    <property type="entry name" value="Periplasmic binding protein-like II"/>
    <property type="match status" value="1"/>
</dbReference>
<dbReference type="RefSeq" id="WP_262566458.1">
    <property type="nucleotide sequence ID" value="NZ_JAPFCC010000001.1"/>
</dbReference>
<keyword evidence="7" id="KW-1185">Reference proteome</keyword>
<sequence length="306" mass="33950">MNTQANLNLLRVFYSLLNTKSTVSTAKALNVTQPAVSKQLNQLRELLQDPLIFRYGSSNGLTPKAESLRGLVSETVGNLNTLFEGHSFDLLSSDIHLNIATNSAIIRGWLAGIIGSLHQEAPNLSVNFVPISEHVEKGFNKGLIDLYIGPLPIKADIPLEIMEVITQPVRCFMPKKHPLALSTDPGETLSVDDLKKYAFTNDRAGFSNTDECGKYFKQLGVTPKEAFSLMEGGSALTTIKSTSTLLIGAYELSPEFHRDNELTSRALPGNVPLLKVGLVWPKYKNACSKHSWFRKRFIELWNRNYS</sequence>
<dbReference type="PANTHER" id="PTHR30118:SF12">
    <property type="entry name" value="TRANSCRIPTIONAL REGULATOR LYSR FAMILY"/>
    <property type="match status" value="1"/>
</dbReference>
<keyword evidence="3" id="KW-0238">DNA-binding</keyword>
<accession>A0ABT3MPW3</accession>
<organism evidence="6 7">
    <name type="scientific">Endozoicomonas gorgoniicola</name>
    <dbReference type="NCBI Taxonomy" id="1234144"/>
    <lineage>
        <taxon>Bacteria</taxon>
        <taxon>Pseudomonadati</taxon>
        <taxon>Pseudomonadota</taxon>
        <taxon>Gammaproteobacteria</taxon>
        <taxon>Oceanospirillales</taxon>
        <taxon>Endozoicomonadaceae</taxon>
        <taxon>Endozoicomonas</taxon>
    </lineage>
</organism>
<dbReference type="InterPro" id="IPR000847">
    <property type="entry name" value="LysR_HTH_N"/>
</dbReference>
<evidence type="ECO:0000256" key="3">
    <source>
        <dbReference type="ARBA" id="ARBA00023125"/>
    </source>
</evidence>
<dbReference type="PROSITE" id="PS50931">
    <property type="entry name" value="HTH_LYSR"/>
    <property type="match status" value="1"/>
</dbReference>
<feature type="domain" description="HTH lysR-type" evidence="5">
    <location>
        <begin position="1"/>
        <end position="62"/>
    </location>
</feature>
<evidence type="ECO:0000313" key="6">
    <source>
        <dbReference type="EMBL" id="MCW7551401.1"/>
    </source>
</evidence>
<protein>
    <submittedName>
        <fullName evidence="6">LysR family transcriptional regulator</fullName>
    </submittedName>
</protein>
<name>A0ABT3MPW3_9GAMM</name>
<comment type="caution">
    <text evidence="6">The sequence shown here is derived from an EMBL/GenBank/DDBJ whole genome shotgun (WGS) entry which is preliminary data.</text>
</comment>
<evidence type="ECO:0000259" key="5">
    <source>
        <dbReference type="PROSITE" id="PS50931"/>
    </source>
</evidence>
<proteinExistence type="inferred from homology"/>
<dbReference type="InterPro" id="IPR050389">
    <property type="entry name" value="LysR-type_TF"/>
</dbReference>
<comment type="similarity">
    <text evidence="1">Belongs to the LysR transcriptional regulatory family.</text>
</comment>
<evidence type="ECO:0000256" key="1">
    <source>
        <dbReference type="ARBA" id="ARBA00009437"/>
    </source>
</evidence>
<evidence type="ECO:0000256" key="2">
    <source>
        <dbReference type="ARBA" id="ARBA00023015"/>
    </source>
</evidence>
<dbReference type="Pfam" id="PF03466">
    <property type="entry name" value="LysR_substrate"/>
    <property type="match status" value="1"/>
</dbReference>
<reference evidence="6 7" key="1">
    <citation type="submission" date="2022-10" db="EMBL/GenBank/DDBJ databases">
        <title>High-quality genome sequences of two octocoral-associated bacteria, Endozoicomonas euniceicola EF212 and Endozoicomonas gorgoniicola PS125.</title>
        <authorList>
            <person name="Chiou Y.-J."/>
            <person name="Chen Y.-H."/>
        </authorList>
    </citation>
    <scope>NUCLEOTIDE SEQUENCE [LARGE SCALE GENOMIC DNA]</scope>
    <source>
        <strain evidence="6 7">PS125</strain>
    </source>
</reference>
<dbReference type="InterPro" id="IPR036388">
    <property type="entry name" value="WH-like_DNA-bd_sf"/>
</dbReference>
<evidence type="ECO:0000313" key="7">
    <source>
        <dbReference type="Proteomes" id="UP001209854"/>
    </source>
</evidence>
<keyword evidence="4" id="KW-0804">Transcription</keyword>
<dbReference type="Gene3D" id="1.10.10.10">
    <property type="entry name" value="Winged helix-like DNA-binding domain superfamily/Winged helix DNA-binding domain"/>
    <property type="match status" value="1"/>
</dbReference>
<dbReference type="EMBL" id="JAPFCC010000001">
    <property type="protein sequence ID" value="MCW7551401.1"/>
    <property type="molecule type" value="Genomic_DNA"/>
</dbReference>
<dbReference type="SUPFAM" id="SSF46785">
    <property type="entry name" value="Winged helix' DNA-binding domain"/>
    <property type="match status" value="1"/>
</dbReference>
<dbReference type="InterPro" id="IPR036390">
    <property type="entry name" value="WH_DNA-bd_sf"/>
</dbReference>
<dbReference type="InterPro" id="IPR005119">
    <property type="entry name" value="LysR_subst-bd"/>
</dbReference>
<keyword evidence="2" id="KW-0805">Transcription regulation</keyword>
<dbReference type="PANTHER" id="PTHR30118">
    <property type="entry name" value="HTH-TYPE TRANSCRIPTIONAL REGULATOR LEUO-RELATED"/>
    <property type="match status" value="1"/>
</dbReference>
<dbReference type="Gene3D" id="3.40.190.10">
    <property type="entry name" value="Periplasmic binding protein-like II"/>
    <property type="match status" value="2"/>
</dbReference>
<evidence type="ECO:0000256" key="4">
    <source>
        <dbReference type="ARBA" id="ARBA00023163"/>
    </source>
</evidence>
<gene>
    <name evidence="6" type="ORF">NX722_01840</name>
</gene>